<feature type="region of interest" description="Disordered" evidence="1">
    <location>
        <begin position="1"/>
        <end position="20"/>
    </location>
</feature>
<name>A0ABT6ATY3_9BURK</name>
<sequence>MTDPSSALEGSNPSAAILRDANHDRGLLEVDATERPAWMGSRLVVRKTG</sequence>
<comment type="caution">
    <text evidence="2">The sequence shown here is derived from an EMBL/GenBank/DDBJ whole genome shotgun (WGS) entry which is preliminary data.</text>
</comment>
<dbReference type="EMBL" id="JARJLM010000413">
    <property type="protein sequence ID" value="MDF3836085.1"/>
    <property type="molecule type" value="Genomic_DNA"/>
</dbReference>
<organism evidence="2 3">
    <name type="scientific">Cupriavidus basilensis</name>
    <dbReference type="NCBI Taxonomy" id="68895"/>
    <lineage>
        <taxon>Bacteria</taxon>
        <taxon>Pseudomonadati</taxon>
        <taxon>Pseudomonadota</taxon>
        <taxon>Betaproteobacteria</taxon>
        <taxon>Burkholderiales</taxon>
        <taxon>Burkholderiaceae</taxon>
        <taxon>Cupriavidus</taxon>
    </lineage>
</organism>
<reference evidence="2 3" key="1">
    <citation type="submission" date="2023-03" db="EMBL/GenBank/DDBJ databases">
        <title>Draft assemblies of triclosan tolerant bacteria isolated from returned activated sludge.</title>
        <authorList>
            <person name="Van Hamelsveld S."/>
        </authorList>
    </citation>
    <scope>NUCLEOTIDE SEQUENCE [LARGE SCALE GENOMIC DNA]</scope>
    <source>
        <strain evidence="2 3">GW210010_S58</strain>
    </source>
</reference>
<keyword evidence="3" id="KW-1185">Reference proteome</keyword>
<proteinExistence type="predicted"/>
<evidence type="ECO:0000313" key="3">
    <source>
        <dbReference type="Proteomes" id="UP001216674"/>
    </source>
</evidence>
<accession>A0ABT6ATY3</accession>
<gene>
    <name evidence="2" type="ORF">P3W85_24485</name>
</gene>
<dbReference type="RefSeq" id="WP_276266681.1">
    <property type="nucleotide sequence ID" value="NZ_JARJLM010000413.1"/>
</dbReference>
<dbReference type="Proteomes" id="UP001216674">
    <property type="component" value="Unassembled WGS sequence"/>
</dbReference>
<protein>
    <submittedName>
        <fullName evidence="2">Uncharacterized protein</fullName>
    </submittedName>
</protein>
<evidence type="ECO:0000313" key="2">
    <source>
        <dbReference type="EMBL" id="MDF3836085.1"/>
    </source>
</evidence>
<evidence type="ECO:0000256" key="1">
    <source>
        <dbReference type="SAM" id="MobiDB-lite"/>
    </source>
</evidence>
<feature type="compositionally biased region" description="Polar residues" evidence="1">
    <location>
        <begin position="1"/>
        <end position="14"/>
    </location>
</feature>